<evidence type="ECO:0000256" key="2">
    <source>
        <dbReference type="ARBA" id="ARBA00022801"/>
    </source>
</evidence>
<evidence type="ECO:0000313" key="16">
    <source>
        <dbReference type="Proteomes" id="UP001108280"/>
    </source>
</evidence>
<reference evidence="15" key="1">
    <citation type="journal article" date="2011" name="Nat. Biotechnol.">
        <title>The genomic sequence of the Chinese hamster ovary (CHO)-K1 cell line.</title>
        <authorList>
            <person name="Xu X."/>
            <person name="Nagarajan H."/>
            <person name="Lewis N.E."/>
            <person name="Pan S."/>
            <person name="Cai Z."/>
            <person name="Liu X."/>
            <person name="Chen W."/>
            <person name="Xie M."/>
            <person name="Wang W."/>
            <person name="Hammond S."/>
            <person name="Andersen M.R."/>
            <person name="Neff N."/>
            <person name="Passarelli B."/>
            <person name="Koh W."/>
            <person name="Fan H.C."/>
            <person name="Wang J."/>
            <person name="Gui Y."/>
            <person name="Lee K.H."/>
            <person name="Betenbaugh M.J."/>
            <person name="Quake S.R."/>
            <person name="Famili I."/>
            <person name="Palsson B.O."/>
            <person name="Wang J."/>
        </authorList>
    </citation>
    <scope>NUCLEOTIDE SEQUENCE [LARGE SCALE GENOMIC DNA]</scope>
    <source>
        <strain evidence="15">CHO K1 cell line</strain>
    </source>
</reference>
<dbReference type="GO" id="GO:0003158">
    <property type="term" value="P:endothelium development"/>
    <property type="evidence" value="ECO:0007669"/>
    <property type="project" value="Ensembl"/>
</dbReference>
<organism evidence="13 15">
    <name type="scientific">Cricetulus griseus</name>
    <name type="common">Chinese hamster</name>
    <name type="synonym">Cricetulus barabensis griseus</name>
    <dbReference type="NCBI Taxonomy" id="10029"/>
    <lineage>
        <taxon>Eukaryota</taxon>
        <taxon>Metazoa</taxon>
        <taxon>Chordata</taxon>
        <taxon>Craniata</taxon>
        <taxon>Vertebrata</taxon>
        <taxon>Euteleostomi</taxon>
        <taxon>Mammalia</taxon>
        <taxon>Eutheria</taxon>
        <taxon>Euarchontoglires</taxon>
        <taxon>Glires</taxon>
        <taxon>Rodentia</taxon>
        <taxon>Myomorpha</taxon>
        <taxon>Muroidea</taxon>
        <taxon>Cricetidae</taxon>
        <taxon>Cricetinae</taxon>
        <taxon>Cricetulus</taxon>
    </lineage>
</organism>
<dbReference type="Gene3D" id="3.30.379.10">
    <property type="entry name" value="Chitobiase/beta-hexosaminidase domain 2-like"/>
    <property type="match status" value="1"/>
</dbReference>
<dbReference type="GO" id="GO:0045475">
    <property type="term" value="P:locomotor rhythm"/>
    <property type="evidence" value="ECO:0007669"/>
    <property type="project" value="Ensembl"/>
</dbReference>
<evidence type="ECO:0000256" key="6">
    <source>
        <dbReference type="ARBA" id="ARBA00060996"/>
    </source>
</evidence>
<reference evidence="14" key="6">
    <citation type="submission" date="2025-05" db="UniProtKB">
        <authorList>
            <consortium name="Ensembl"/>
        </authorList>
    </citation>
    <scope>IDENTIFICATION</scope>
</reference>
<keyword evidence="2" id="KW-0378">Hydrolase</keyword>
<dbReference type="GO" id="GO:0030202">
    <property type="term" value="P:heparin proteoglycan metabolic process"/>
    <property type="evidence" value="ECO:0007669"/>
    <property type="project" value="Ensembl"/>
</dbReference>
<dbReference type="GO" id="GO:0030200">
    <property type="term" value="P:heparan sulfate proteoglycan catabolic process"/>
    <property type="evidence" value="ECO:0007669"/>
    <property type="project" value="Ensembl"/>
</dbReference>
<dbReference type="OMA" id="YGQPFVW"/>
<dbReference type="Proteomes" id="UP001108280">
    <property type="component" value="Chromosome 7"/>
</dbReference>
<evidence type="ECO:0000256" key="8">
    <source>
        <dbReference type="ARBA" id="ARBA00072202"/>
    </source>
</evidence>
<dbReference type="GO" id="GO:0035640">
    <property type="term" value="P:exploration behavior"/>
    <property type="evidence" value="ECO:0007669"/>
    <property type="project" value="Ensembl"/>
</dbReference>
<keyword evidence="4" id="KW-0326">Glycosidase</keyword>
<dbReference type="CTD" id="4669"/>
<dbReference type="GO" id="GO:0048143">
    <property type="term" value="P:astrocyte activation"/>
    <property type="evidence" value="ECO:0007669"/>
    <property type="project" value="Ensembl"/>
</dbReference>
<dbReference type="Proteomes" id="UP000001075">
    <property type="component" value="Unassembled WGS sequence"/>
</dbReference>
<evidence type="ECO:0000256" key="7">
    <source>
        <dbReference type="ARBA" id="ARBA00066522"/>
    </source>
</evidence>
<dbReference type="EMBL" id="JH000499">
    <property type="protein sequence ID" value="EGW08045.1"/>
    <property type="molecule type" value="Genomic_DNA"/>
</dbReference>
<name>G3HLX3_CRIGR</name>
<dbReference type="GO" id="GO:0003220">
    <property type="term" value="P:left ventricular cardiac muscle tissue morphogenesis"/>
    <property type="evidence" value="ECO:0007669"/>
    <property type="project" value="Ensembl"/>
</dbReference>
<dbReference type="GO" id="GO:0061744">
    <property type="term" value="P:motor behavior"/>
    <property type="evidence" value="ECO:0007669"/>
    <property type="project" value="Ensembl"/>
</dbReference>
<evidence type="ECO:0000256" key="3">
    <source>
        <dbReference type="ARBA" id="ARBA00023180"/>
    </source>
</evidence>
<protein>
    <recommendedName>
        <fullName evidence="8">Alpha-N-acetylglucosaminidase</fullName>
        <ecNumber evidence="7">3.2.1.50</ecNumber>
    </recommendedName>
</protein>
<dbReference type="GO" id="GO:0032496">
    <property type="term" value="P:response to lipopolysaccharide"/>
    <property type="evidence" value="ECO:0007669"/>
    <property type="project" value="Ensembl"/>
</dbReference>
<dbReference type="GO" id="GO:0034142">
    <property type="term" value="P:toll-like receptor 4 signaling pathway"/>
    <property type="evidence" value="ECO:0007669"/>
    <property type="project" value="Ensembl"/>
</dbReference>
<dbReference type="PANTHER" id="PTHR12872">
    <property type="entry name" value="ALPHA-N-ACETYLGLUCOSAMINIDASE"/>
    <property type="match status" value="1"/>
</dbReference>
<reference evidence="16" key="3">
    <citation type="journal article" date="2018" name="Biotechnol. Bioeng.">
        <title>A reference genome of the Chinese hamster based on a hybrid assembly strategy.</title>
        <authorList>
            <person name="Rupp O."/>
            <person name="MacDonald M.L."/>
            <person name="Li S."/>
            <person name="Dhiman H."/>
            <person name="Polson S."/>
            <person name="Griep S."/>
            <person name="Heffner K."/>
            <person name="Hernandez I."/>
            <person name="Brinkrolf K."/>
            <person name="Jadhav V."/>
            <person name="Samoudi M."/>
            <person name="Hao H."/>
            <person name="Kingham B."/>
            <person name="Goesmann A."/>
            <person name="Betenbaugh M.J."/>
            <person name="Lewis N.E."/>
            <person name="Borth N."/>
            <person name="Lee K.H."/>
        </authorList>
    </citation>
    <scope>NUCLEOTIDE SEQUENCE [LARGE SCALE GENOMIC DNA]</scope>
    <source>
        <strain evidence="16">17A/GY</strain>
    </source>
</reference>
<feature type="domain" description="Alpha-N-acetylglucosaminidase tim-barrel" evidence="10">
    <location>
        <begin position="129"/>
        <end position="464"/>
    </location>
</feature>
<dbReference type="GO" id="GO:0007028">
    <property type="term" value="P:cytoplasm organization"/>
    <property type="evidence" value="ECO:0007669"/>
    <property type="project" value="Ensembl"/>
</dbReference>
<dbReference type="GO" id="GO:0060173">
    <property type="term" value="P:limb development"/>
    <property type="evidence" value="ECO:0007669"/>
    <property type="project" value="Ensembl"/>
</dbReference>
<dbReference type="GO" id="GO:0016485">
    <property type="term" value="P:protein processing"/>
    <property type="evidence" value="ECO:0007669"/>
    <property type="project" value="Ensembl"/>
</dbReference>
<evidence type="ECO:0000256" key="1">
    <source>
        <dbReference type="ARBA" id="ARBA00022729"/>
    </source>
</evidence>
<dbReference type="GO" id="GO:0021675">
    <property type="term" value="P:nerve development"/>
    <property type="evidence" value="ECO:0007669"/>
    <property type="project" value="Ensembl"/>
</dbReference>
<evidence type="ECO:0000313" key="17">
    <source>
        <dbReference type="RefSeq" id="XP_027283918.1"/>
    </source>
</evidence>
<dbReference type="GO" id="GO:0014004">
    <property type="term" value="P:microglia differentiation"/>
    <property type="evidence" value="ECO:0007669"/>
    <property type="project" value="Ensembl"/>
</dbReference>
<dbReference type="GO" id="GO:0070062">
    <property type="term" value="C:extracellular exosome"/>
    <property type="evidence" value="ECO:0007669"/>
    <property type="project" value="Ensembl"/>
</dbReference>
<dbReference type="GO" id="GO:0007030">
    <property type="term" value="P:Golgi organization"/>
    <property type="evidence" value="ECO:0007669"/>
    <property type="project" value="Ensembl"/>
</dbReference>
<dbReference type="GO" id="GO:0042445">
    <property type="term" value="P:hormone metabolic process"/>
    <property type="evidence" value="ECO:0007669"/>
    <property type="project" value="Ensembl"/>
</dbReference>
<dbReference type="RefSeq" id="XP_003504701.1">
    <property type="nucleotide sequence ID" value="XM_003504653.5"/>
</dbReference>
<dbReference type="GO" id="GO:0031069">
    <property type="term" value="P:hair follicle morphogenesis"/>
    <property type="evidence" value="ECO:0007669"/>
    <property type="project" value="Ensembl"/>
</dbReference>
<dbReference type="GO" id="GO:0001573">
    <property type="term" value="P:ganglioside metabolic process"/>
    <property type="evidence" value="ECO:0007669"/>
    <property type="project" value="Ensembl"/>
</dbReference>
<dbReference type="Pfam" id="PF05089">
    <property type="entry name" value="NAGLU"/>
    <property type="match status" value="1"/>
</dbReference>
<evidence type="ECO:0000256" key="5">
    <source>
        <dbReference type="ARBA" id="ARBA00052030"/>
    </source>
</evidence>
<dbReference type="Pfam" id="PF12972">
    <property type="entry name" value="NAGLU_C"/>
    <property type="match status" value="1"/>
</dbReference>
<dbReference type="GO" id="GO:0032963">
    <property type="term" value="P:collagen metabolic process"/>
    <property type="evidence" value="ECO:0007669"/>
    <property type="project" value="Ensembl"/>
</dbReference>
<dbReference type="GO" id="GO:0021680">
    <property type="term" value="P:cerebellar Purkinje cell layer development"/>
    <property type="evidence" value="ECO:0007669"/>
    <property type="project" value="Ensembl"/>
</dbReference>
<dbReference type="Gene3D" id="3.20.20.80">
    <property type="entry name" value="Glycosidases"/>
    <property type="match status" value="1"/>
</dbReference>
<dbReference type="GeneID" id="100757611"/>
<dbReference type="GO" id="GO:0003183">
    <property type="term" value="P:mitral valve morphogenesis"/>
    <property type="evidence" value="ECO:0007669"/>
    <property type="project" value="Ensembl"/>
</dbReference>
<dbReference type="InterPro" id="IPR024733">
    <property type="entry name" value="NAGLU_tim-barrel"/>
</dbReference>
<evidence type="ECO:0000256" key="4">
    <source>
        <dbReference type="ARBA" id="ARBA00023295"/>
    </source>
</evidence>
<dbReference type="Proteomes" id="UP000694386">
    <property type="component" value="Unplaced"/>
</dbReference>
<dbReference type="GO" id="GO:0140315">
    <property type="term" value="F:iron ion sequestering activity"/>
    <property type="evidence" value="ECO:0007669"/>
    <property type="project" value="Ensembl"/>
</dbReference>
<dbReference type="SMR" id="G3HLX3"/>
<evidence type="ECO:0000313" key="13">
    <source>
        <dbReference type="EMBL" id="EGW08045.1"/>
    </source>
</evidence>
<sequence length="740" mass="83408">MEAAVLAVALGFLLLARGSVGDEARETEAVRQLVVRLLGPEPAADFLVSVERELATEAGLDTYKLSGGGSGIPVRVRGSTGVAAAAGLYRYLRDFCGCQVAWSGSQLRLPRPLPALLQELTEATPNRYRYYQNVCTHSYSFVWWDWARWEQEIDWMALNGINLALAWSGQEAIWQRVYLILGLTQSEIDKHFTGPAFLAWERMGNLHTWGGPLPRSWHLKQLYLQHRILDRMRAFGMIPVLPAFAGHVPKAITRVFPQVNVFQLGSWGHFNCSYSCSFLLAPGDPVFPLIGSLFLRELIKEFGTDHIYGADTFNEMQPISSDPSFLTAATAAVYEAMISVDPDAIWLLQGWLFQHQPQFWGPAQVKAVLQAVPRGRLLVLDLFAESHPVYMQTASFYGQPFIWCMLHNFGGNHGLFGALEAVNQGPRAARIFPNSTMVGTGIAPEGIGQNEMVYALMAELGWRKDPVPDLEVWVSRFASHRYGMSHPDAEAAWRLLLRSVYNCPGETYNGHNRSPLVKRPSLQINTIVWYNRSDVFEAWRLLLTAAPNLTTSKAFRYDLLDVTRQSLQELVSLFYEEARIAFMKEELDLLLRAGGIITRKLLPALDELLASDSRFLLGTWLNQARAMAVSEDEAQFYELNSLYQLTLWGPEGNIMDYANKQLAGLVADYYQPRWGLFMEALAHSLARGVPFRQHEFEKNVFPLELAFIINKKRYPSHPQGDTVDLSKKLFLKYHPQAGSL</sequence>
<dbReference type="AlphaFoldDB" id="G3HLX3"/>
<dbReference type="GO" id="GO:0030534">
    <property type="term" value="P:adult behavior"/>
    <property type="evidence" value="ECO:0007669"/>
    <property type="project" value="Ensembl"/>
</dbReference>
<dbReference type="GO" id="GO:0035633">
    <property type="term" value="P:maintenance of blood-brain barrier"/>
    <property type="evidence" value="ECO:0007669"/>
    <property type="project" value="Ensembl"/>
</dbReference>
<dbReference type="InterPro" id="IPR017853">
    <property type="entry name" value="GH"/>
</dbReference>
<dbReference type="GO" id="GO:0099022">
    <property type="term" value="P:vesicle tethering"/>
    <property type="evidence" value="ECO:0007669"/>
    <property type="project" value="Ensembl"/>
</dbReference>
<comment type="similarity">
    <text evidence="6">Belongs to the glycosyl hydrolase 89 family.</text>
</comment>
<dbReference type="GO" id="GO:0007040">
    <property type="term" value="P:lysosome organization"/>
    <property type="evidence" value="ECO:0007669"/>
    <property type="project" value="Ensembl"/>
</dbReference>
<dbReference type="GO" id="GO:0034285">
    <property type="term" value="P:response to disaccharide"/>
    <property type="evidence" value="ECO:0007669"/>
    <property type="project" value="Ensembl"/>
</dbReference>
<dbReference type="GO" id="GO:0060119">
    <property type="term" value="P:inner ear receptor cell development"/>
    <property type="evidence" value="ECO:0007669"/>
    <property type="project" value="Ensembl"/>
</dbReference>
<dbReference type="GO" id="GO:0016020">
    <property type="term" value="C:membrane"/>
    <property type="evidence" value="ECO:0007669"/>
    <property type="project" value="GOC"/>
</dbReference>
<dbReference type="GO" id="GO:0042982">
    <property type="term" value="P:amyloid precursor protein metabolic process"/>
    <property type="evidence" value="ECO:0007669"/>
    <property type="project" value="Ensembl"/>
</dbReference>
<dbReference type="GO" id="GO:0008340">
    <property type="term" value="P:determination of adult lifespan"/>
    <property type="evidence" value="ECO:0007669"/>
    <property type="project" value="Ensembl"/>
</dbReference>
<feature type="domain" description="Alpha-N-acetylglucosaminidase C-terminal" evidence="12">
    <location>
        <begin position="473"/>
        <end position="732"/>
    </location>
</feature>
<dbReference type="KEGG" id="cge:100757611"/>
<dbReference type="GO" id="GO:0060586">
    <property type="term" value="P:multicellular organismal-level iron ion homeostasis"/>
    <property type="evidence" value="ECO:0007669"/>
    <property type="project" value="Ensembl"/>
</dbReference>
<dbReference type="GO" id="GO:0042474">
    <property type="term" value="P:middle ear morphogenesis"/>
    <property type="evidence" value="ECO:0007669"/>
    <property type="project" value="Ensembl"/>
</dbReference>
<dbReference type="GO" id="GO:0001889">
    <property type="term" value="P:liver development"/>
    <property type="evidence" value="ECO:0007669"/>
    <property type="project" value="Ensembl"/>
</dbReference>
<evidence type="ECO:0000313" key="14">
    <source>
        <dbReference type="Ensembl" id="ENSCGRP00001002871.1"/>
    </source>
</evidence>
<comment type="catalytic activity">
    <reaction evidence="5">
        <text>Hydrolysis of terminal non-reducing N-acetyl-D-glucosamine residues in N-acetyl-alpha-D-glucosaminides.</text>
        <dbReference type="EC" id="3.2.1.50"/>
    </reaction>
</comment>
<keyword evidence="1 9" id="KW-0732">Signal</keyword>
<dbReference type="GO" id="GO:0016042">
    <property type="term" value="P:lipid catabolic process"/>
    <property type="evidence" value="ECO:0007669"/>
    <property type="project" value="Ensembl"/>
</dbReference>
<dbReference type="GO" id="GO:1904390">
    <property type="term" value="P:cone retinal bipolar cell differentiation"/>
    <property type="evidence" value="ECO:0007669"/>
    <property type="project" value="Ensembl"/>
</dbReference>
<dbReference type="GO" id="GO:0006914">
    <property type="term" value="P:autophagy"/>
    <property type="evidence" value="ECO:0007669"/>
    <property type="project" value="Ensembl"/>
</dbReference>
<evidence type="ECO:0000256" key="9">
    <source>
        <dbReference type="SAM" id="SignalP"/>
    </source>
</evidence>
<dbReference type="GeneTree" id="ENSGT00390000005900"/>
<evidence type="ECO:0000259" key="10">
    <source>
        <dbReference type="Pfam" id="PF05089"/>
    </source>
</evidence>
<dbReference type="InterPro" id="IPR024240">
    <property type="entry name" value="NAGLU_N"/>
</dbReference>
<dbReference type="Gene3D" id="1.20.120.670">
    <property type="entry name" value="N-acetyl-b-d-glucoasminidase"/>
    <property type="match status" value="1"/>
</dbReference>
<dbReference type="PaxDb" id="10029-XP_007618471.1"/>
<dbReference type="Pfam" id="PF12971">
    <property type="entry name" value="NAGLU_N"/>
    <property type="match status" value="1"/>
</dbReference>
<reference evidence="17" key="5">
    <citation type="submission" date="2025-04" db="UniProtKB">
        <authorList>
            <consortium name="RefSeq"/>
        </authorList>
    </citation>
    <scope>IDENTIFICATION</scope>
    <source>
        <strain evidence="17">17A/GY</strain>
        <tissue evidence="17">Liver</tissue>
    </source>
</reference>
<keyword evidence="16" id="KW-1185">Reference proteome</keyword>
<reference evidence="16" key="4">
    <citation type="journal article" date="2020" name="Biotechnol. Bioeng.">
        <title>Chromosome-scale scaffolds for the Chinese hamster reference genome assembly to facilitate the study of the CHO epigenome.</title>
        <authorList>
            <person name="Hilliard W."/>
            <person name="MacDonald M."/>
            <person name="Lee K.H."/>
        </authorList>
    </citation>
    <scope>NUCLEOTIDE SEQUENCE [LARGE SCALE GENOMIC DNA]</scope>
    <source>
        <strain evidence="16">17A/GY</strain>
    </source>
</reference>
<dbReference type="GO" id="GO:0001774">
    <property type="term" value="P:microglial cell activation"/>
    <property type="evidence" value="ECO:0007669"/>
    <property type="project" value="Ensembl"/>
</dbReference>
<dbReference type="GO" id="GO:0034599">
    <property type="term" value="P:cellular response to oxidative stress"/>
    <property type="evidence" value="ECO:0007669"/>
    <property type="project" value="Ensembl"/>
</dbReference>
<dbReference type="GO" id="GO:0097009">
    <property type="term" value="P:energy homeostasis"/>
    <property type="evidence" value="ECO:0007669"/>
    <property type="project" value="Ensembl"/>
</dbReference>
<dbReference type="GO" id="GO:0004561">
    <property type="term" value="F:alpha-N-acetylglucosaminidase activity"/>
    <property type="evidence" value="ECO:0007669"/>
    <property type="project" value="UniProtKB-EC"/>
</dbReference>
<proteinExistence type="inferred from homology"/>
<dbReference type="eggNOG" id="KOG2233">
    <property type="taxonomic scope" value="Eukaryota"/>
</dbReference>
<dbReference type="OrthoDB" id="64736at2759"/>
<dbReference type="RefSeq" id="XP_027283918.1">
    <property type="nucleotide sequence ID" value="XM_027428117.2"/>
</dbReference>
<dbReference type="GO" id="GO:0046548">
    <property type="term" value="P:retinal rod cell development"/>
    <property type="evidence" value="ECO:0007669"/>
    <property type="project" value="Ensembl"/>
</dbReference>
<feature type="signal peptide" evidence="9">
    <location>
        <begin position="1"/>
        <end position="21"/>
    </location>
</feature>
<dbReference type="GO" id="GO:1904389">
    <property type="term" value="P:rod bipolar cell differentiation"/>
    <property type="evidence" value="ECO:0007669"/>
    <property type="project" value="Ensembl"/>
</dbReference>
<dbReference type="GO" id="GO:0035909">
    <property type="term" value="P:aorta morphogenesis"/>
    <property type="evidence" value="ECO:0007669"/>
    <property type="project" value="Ensembl"/>
</dbReference>
<dbReference type="GO" id="GO:0043161">
    <property type="term" value="P:proteasome-mediated ubiquitin-dependent protein catabolic process"/>
    <property type="evidence" value="ECO:0007669"/>
    <property type="project" value="Ensembl"/>
</dbReference>
<dbReference type="EC" id="3.2.1.50" evidence="7"/>
<dbReference type="GO" id="GO:0055013">
    <property type="term" value="P:cardiac muscle cell development"/>
    <property type="evidence" value="ECO:0007669"/>
    <property type="project" value="Ensembl"/>
</dbReference>
<dbReference type="GO" id="GO:0006801">
    <property type="term" value="P:superoxide metabolic process"/>
    <property type="evidence" value="ECO:0007669"/>
    <property type="project" value="Ensembl"/>
</dbReference>
<dbReference type="Ensembl" id="ENSCGRT00001003981.1">
    <property type="protein sequence ID" value="ENSCGRP00001002871.1"/>
    <property type="gene ID" value="ENSCGRG00001003319.1"/>
</dbReference>
<dbReference type="PANTHER" id="PTHR12872:SF1">
    <property type="entry name" value="ALPHA-N-ACETYLGLUCOSAMINIDASE"/>
    <property type="match status" value="1"/>
</dbReference>
<evidence type="ECO:0000313" key="15">
    <source>
        <dbReference type="Proteomes" id="UP000001075"/>
    </source>
</evidence>
<dbReference type="GO" id="GO:0043202">
    <property type="term" value="C:lysosomal lumen"/>
    <property type="evidence" value="ECO:0007669"/>
    <property type="project" value="Ensembl"/>
</dbReference>
<dbReference type="GO" id="GO:0097696">
    <property type="term" value="P:cell surface receptor signaling pathway via STAT"/>
    <property type="evidence" value="ECO:0007669"/>
    <property type="project" value="Ensembl"/>
</dbReference>
<gene>
    <name evidence="14 17" type="primary">Naglu</name>
    <name evidence="13" type="ORF">I79_011717</name>
</gene>
<dbReference type="InterPro" id="IPR029018">
    <property type="entry name" value="Hex-like_dom2"/>
</dbReference>
<keyword evidence="3" id="KW-0325">Glycoprotein</keyword>
<dbReference type="STRING" id="10029.G3HLX3"/>
<dbReference type="GO" id="GO:0030203">
    <property type="term" value="P:glycosaminoglycan metabolic process"/>
    <property type="evidence" value="ECO:0007669"/>
    <property type="project" value="Ensembl"/>
</dbReference>
<reference evidence="13" key="2">
    <citation type="submission" date="2011-08" db="EMBL/GenBank/DDBJ databases">
        <title>The genomic sequence of the Chinese hamster ovary CHO-K1 cell line.</title>
        <authorList>
            <person name="Xu X."/>
            <person name="Nagarajan H."/>
            <person name="Lewis N.E."/>
            <person name="Pan S."/>
            <person name="Cai Z."/>
            <person name="Liu X."/>
            <person name="Chen W."/>
            <person name="Xie M."/>
            <person name="Wang W."/>
            <person name="Hammond S."/>
            <person name="Andersen M.R."/>
            <person name="Neff N."/>
            <person name="Passarelli B."/>
            <person name="Koh W."/>
            <person name="Fan C.H."/>
            <person name="Wang J."/>
            <person name="Gui Y."/>
            <person name="Lee K.H."/>
            <person name="Betenbaugh M.J."/>
            <person name="Quake S.R."/>
            <person name="Famili I."/>
            <person name="Palsson B.O."/>
            <person name="Wang J."/>
        </authorList>
    </citation>
    <scope>NUCLEOTIDE SEQUENCE</scope>
</reference>
<dbReference type="FunFam" id="3.20.20.80:FF:000107">
    <property type="entry name" value="Alpha-N-acetylglucosaminidase family"/>
    <property type="match status" value="1"/>
</dbReference>
<evidence type="ECO:0000259" key="12">
    <source>
        <dbReference type="Pfam" id="PF12972"/>
    </source>
</evidence>
<feature type="domain" description="Alpha-N-acetylglucosaminidase N-terminal" evidence="11">
    <location>
        <begin position="28"/>
        <end position="115"/>
    </location>
</feature>
<evidence type="ECO:0000259" key="11">
    <source>
        <dbReference type="Pfam" id="PF12971"/>
    </source>
</evidence>
<feature type="chain" id="PRO_5044732208" description="Alpha-N-acetylglucosaminidase" evidence="9">
    <location>
        <begin position="22"/>
        <end position="740"/>
    </location>
</feature>
<dbReference type="InterPro" id="IPR007781">
    <property type="entry name" value="NAGLU"/>
</dbReference>
<dbReference type="InterPro" id="IPR024732">
    <property type="entry name" value="NAGLU_C"/>
</dbReference>
<dbReference type="SUPFAM" id="SSF51445">
    <property type="entry name" value="(Trans)glycosidases"/>
    <property type="match status" value="1"/>
</dbReference>
<accession>G3HLX3</accession>
<dbReference type="GO" id="GO:0009611">
    <property type="term" value="P:response to wounding"/>
    <property type="evidence" value="ECO:0007669"/>
    <property type="project" value="Ensembl"/>
</dbReference>